<keyword evidence="1" id="KW-1133">Transmembrane helix</keyword>
<dbReference type="OrthoDB" id="1449787at2"/>
<sequence length="69" mass="7880">MKKQQYLSYFLILIGGILAIYGQTGDDKPVAFLIIGIVILMFGVYRISSRIPSKFDKELNEKSEEHDEV</sequence>
<name>A0A5D0RDQ9_9FLAO</name>
<dbReference type="AlphaFoldDB" id="A0A5D0RDQ9"/>
<organism evidence="2 3">
    <name type="scientific">Bizionia myxarmorum</name>
    <dbReference type="NCBI Taxonomy" id="291186"/>
    <lineage>
        <taxon>Bacteria</taxon>
        <taxon>Pseudomonadati</taxon>
        <taxon>Bacteroidota</taxon>
        <taxon>Flavobacteriia</taxon>
        <taxon>Flavobacteriales</taxon>
        <taxon>Flavobacteriaceae</taxon>
        <taxon>Bizionia</taxon>
    </lineage>
</organism>
<dbReference type="EMBL" id="VSKK01000001">
    <property type="protein sequence ID" value="TYB79830.1"/>
    <property type="molecule type" value="Genomic_DNA"/>
</dbReference>
<keyword evidence="1" id="KW-0472">Membrane</keyword>
<accession>A0A5D0RDQ9</accession>
<reference evidence="2 3" key="1">
    <citation type="submission" date="2019-08" db="EMBL/GenBank/DDBJ databases">
        <title>Genomes of Antarctic Bizionia species.</title>
        <authorList>
            <person name="Bowman J.P."/>
        </authorList>
    </citation>
    <scope>NUCLEOTIDE SEQUENCE [LARGE SCALE GENOMIC DNA]</scope>
    <source>
        <strain evidence="2 3">ADA-4</strain>
    </source>
</reference>
<proteinExistence type="predicted"/>
<protein>
    <submittedName>
        <fullName evidence="2">Uncharacterized protein</fullName>
    </submittedName>
</protein>
<evidence type="ECO:0000256" key="1">
    <source>
        <dbReference type="SAM" id="Phobius"/>
    </source>
</evidence>
<evidence type="ECO:0000313" key="2">
    <source>
        <dbReference type="EMBL" id="TYB79830.1"/>
    </source>
</evidence>
<dbReference type="Proteomes" id="UP000323720">
    <property type="component" value="Unassembled WGS sequence"/>
</dbReference>
<evidence type="ECO:0000313" key="3">
    <source>
        <dbReference type="Proteomes" id="UP000323720"/>
    </source>
</evidence>
<keyword evidence="3" id="KW-1185">Reference proteome</keyword>
<feature type="transmembrane region" description="Helical" evidence="1">
    <location>
        <begin position="30"/>
        <end position="47"/>
    </location>
</feature>
<comment type="caution">
    <text evidence="2">The sequence shown here is derived from an EMBL/GenBank/DDBJ whole genome shotgun (WGS) entry which is preliminary data.</text>
</comment>
<feature type="transmembrane region" description="Helical" evidence="1">
    <location>
        <begin position="7"/>
        <end position="24"/>
    </location>
</feature>
<dbReference type="RefSeq" id="WP_148403558.1">
    <property type="nucleotide sequence ID" value="NZ_VSKK01000001.1"/>
</dbReference>
<keyword evidence="1" id="KW-0812">Transmembrane</keyword>
<gene>
    <name evidence="2" type="ORF">ES674_08805</name>
</gene>